<evidence type="ECO:0000313" key="2">
    <source>
        <dbReference type="Proteomes" id="UP000244932"/>
    </source>
</evidence>
<evidence type="ECO:0008006" key="3">
    <source>
        <dbReference type="Google" id="ProtNLM"/>
    </source>
</evidence>
<dbReference type="PANTHER" id="PTHR38605">
    <property type="entry name" value="ATPASE-RELATED"/>
    <property type="match status" value="1"/>
</dbReference>
<sequence length="474" mass="51756">MGITDITDGVLRRIEDAQDGAREMLLDPVVRLGVTGLSRAGKTVFITSLVANLLERGRMAQMGAVGEGRIASVYLQPQPDDSLPRFDFEGHLAKLTAPDPTWPDSTRAISTLRLSIRVQPKGLLSGLRGLRTVHLDIVDYPGEWLLDLPLMTLDYAQWSEQALNAARSPARRDHAAQWLAGLDQVDPAAKLDESVAGEQARAFTNYLAAMRAAGLSDFAPGRFLMPGDLEGSPALTFAPLPKPDKGGSRSLWRAFERRFESYKRLVVKPFFRNHFARIDRQIVLIDALGAIHAGPQAVADLRGSMADILEAFRPGPNSWLTSFMGRRVERILFAATKADHLHHTQHAELTAIMEALVADARRRADFRGAQTGAMALAAVRATVEQMVDHGGQELGMVRGRALDTGRDIALHPGDLPRDPNALIGMATSGAQSWLDDGYSVMRFAPPRLTGIAGEGPPHIRLDRAAEFLIGDKLR</sequence>
<proteinExistence type="predicted"/>
<name>A0A2R8AE75_9RHOB</name>
<evidence type="ECO:0000313" key="1">
    <source>
        <dbReference type="EMBL" id="SPF30573.1"/>
    </source>
</evidence>
<dbReference type="InterPro" id="IPR007413">
    <property type="entry name" value="YcjX-like"/>
</dbReference>
<organism evidence="1 2">
    <name type="scientific">Pontivivens insulae</name>
    <dbReference type="NCBI Taxonomy" id="1639689"/>
    <lineage>
        <taxon>Bacteria</taxon>
        <taxon>Pseudomonadati</taxon>
        <taxon>Pseudomonadota</taxon>
        <taxon>Alphaproteobacteria</taxon>
        <taxon>Rhodobacterales</taxon>
        <taxon>Paracoccaceae</taxon>
        <taxon>Pontivivens</taxon>
    </lineage>
</organism>
<protein>
    <recommendedName>
        <fullName evidence="3">YcjX family protein</fullName>
    </recommendedName>
</protein>
<dbReference type="PIRSF" id="PIRSF019381">
    <property type="entry name" value="YcjX"/>
    <property type="match status" value="1"/>
</dbReference>
<dbReference type="EMBL" id="OMKW01000004">
    <property type="protein sequence ID" value="SPF30573.1"/>
    <property type="molecule type" value="Genomic_DNA"/>
</dbReference>
<gene>
    <name evidence="1" type="ORF">POI8812_02912</name>
</gene>
<keyword evidence="2" id="KW-1185">Reference proteome</keyword>
<dbReference type="Proteomes" id="UP000244932">
    <property type="component" value="Unassembled WGS sequence"/>
</dbReference>
<dbReference type="AlphaFoldDB" id="A0A2R8AE75"/>
<reference evidence="1 2" key="1">
    <citation type="submission" date="2018-03" db="EMBL/GenBank/DDBJ databases">
        <authorList>
            <person name="Keele B.F."/>
        </authorList>
    </citation>
    <scope>NUCLEOTIDE SEQUENCE [LARGE SCALE GENOMIC DNA]</scope>
    <source>
        <strain evidence="1 2">CeCT 8812</strain>
    </source>
</reference>
<accession>A0A2R8AE75</accession>
<dbReference type="RefSeq" id="WP_245895434.1">
    <property type="nucleotide sequence ID" value="NZ_OMKW01000004.1"/>
</dbReference>
<dbReference type="Pfam" id="PF04317">
    <property type="entry name" value="DUF463"/>
    <property type="match status" value="1"/>
</dbReference>
<dbReference type="PANTHER" id="PTHR38605:SF1">
    <property type="entry name" value="ATPASE"/>
    <property type="match status" value="1"/>
</dbReference>